<name>A0A7W9WLW7_9ACTN</name>
<dbReference type="Proteomes" id="UP000591537">
    <property type="component" value="Unassembled WGS sequence"/>
</dbReference>
<accession>A0A7W9WLW7</accession>
<evidence type="ECO:0000313" key="2">
    <source>
        <dbReference type="Proteomes" id="UP000591537"/>
    </source>
</evidence>
<comment type="caution">
    <text evidence="1">The sequence shown here is derived from an EMBL/GenBank/DDBJ whole genome shotgun (WGS) entry which is preliminary data.</text>
</comment>
<evidence type="ECO:0000313" key="1">
    <source>
        <dbReference type="EMBL" id="MBB6081065.1"/>
    </source>
</evidence>
<gene>
    <name evidence="1" type="ORF">HNR57_007016</name>
</gene>
<dbReference type="AlphaFoldDB" id="A0A7W9WLW7"/>
<sequence>MLLKALGDLMPQADVHACGQEYRSAVADLGSLDIVPASVTSRSLTSGYTRADFAERLPVIGREAVTLPNAAIVDPAVLAAGQPIDTAEFTEGLTEFGHGATVFNRPPVPPEERGKPVPGYQAKVEFDSFYVRRAVGDQWGGKDEIYWTVAASSDKHKAPTYKSGEFGSIKRGNTRRFTGTDRVVFDGQAGTHLGLHIAAWEADQSSSEWYDKLFEVLQEVIDGLEILDLLNNFNPTFAGDLIGYALEITKLFIFLKEYLRNNDDLSCERMFIFDRHTLVTLYNRGQDTWEFNGEGHHSLRIRYSGERPVFPAGDLEYVTLTGSGAATKASAPLALGWTSSAPPALASYDGKLHAAYIRPGDRAVMWSVLDNGTWSEPVQVRYFASDYAPALAAYGNKLYMAHTGTDGAVYVCSYAGSGPWSTETKVPDLQTERAPSLTLHGPNVPVVRNQLVLCHRNMGGQAKLHSMTHGSGSDGWFAAGDPSGRWSPAAGPYSIACYDDRIWYACRTANSHNHTGWCIVSGAHYGELAMPSNWLTPESPTITVHDGKLWLAARGNDSKLWFLHTTGETWQSAPTVPAGAMEGEPALASHNGKLYVMYRR</sequence>
<keyword evidence="2" id="KW-1185">Reference proteome</keyword>
<protein>
    <submittedName>
        <fullName evidence="1">Uncharacterized protein</fullName>
    </submittedName>
</protein>
<reference evidence="1 2" key="1">
    <citation type="submission" date="2020-08" db="EMBL/GenBank/DDBJ databases">
        <title>Genomic Encyclopedia of Type Strains, Phase IV (KMG-IV): sequencing the most valuable type-strain genomes for metagenomic binning, comparative biology and taxonomic classification.</title>
        <authorList>
            <person name="Goeker M."/>
        </authorList>
    </citation>
    <scope>NUCLEOTIDE SEQUENCE [LARGE SCALE GENOMIC DNA]</scope>
    <source>
        <strain evidence="1 2">DSM 43350</strain>
    </source>
</reference>
<organism evidence="1 2">
    <name type="scientific">Streptomyces paradoxus</name>
    <dbReference type="NCBI Taxonomy" id="66375"/>
    <lineage>
        <taxon>Bacteria</taxon>
        <taxon>Bacillati</taxon>
        <taxon>Actinomycetota</taxon>
        <taxon>Actinomycetes</taxon>
        <taxon>Kitasatosporales</taxon>
        <taxon>Streptomycetaceae</taxon>
        <taxon>Streptomyces</taxon>
    </lineage>
</organism>
<dbReference type="RefSeq" id="WP_344517972.1">
    <property type="nucleotide sequence ID" value="NZ_BAAARS010000012.1"/>
</dbReference>
<dbReference type="EMBL" id="JACHGV010000015">
    <property type="protein sequence ID" value="MBB6081065.1"/>
    <property type="molecule type" value="Genomic_DNA"/>
</dbReference>
<proteinExistence type="predicted"/>
<dbReference type="SUPFAM" id="SSF89372">
    <property type="entry name" value="Fucose-specific lectin"/>
    <property type="match status" value="2"/>
</dbReference>